<organism evidence="2 3">
    <name type="scientific">Ponticoccus alexandrii</name>
    <dbReference type="NCBI Taxonomy" id="1943633"/>
    <lineage>
        <taxon>Bacteria</taxon>
        <taxon>Pseudomonadati</taxon>
        <taxon>Pseudomonadota</taxon>
        <taxon>Alphaproteobacteria</taxon>
        <taxon>Rhodobacterales</taxon>
        <taxon>Roseobacteraceae</taxon>
        <taxon>Ponticoccus</taxon>
    </lineage>
</organism>
<keyword evidence="3" id="KW-1185">Reference proteome</keyword>
<dbReference type="EMBL" id="CP047167">
    <property type="protein sequence ID" value="QRF68625.1"/>
    <property type="molecule type" value="Genomic_DNA"/>
</dbReference>
<dbReference type="GO" id="GO:0016787">
    <property type="term" value="F:hydrolase activity"/>
    <property type="evidence" value="ECO:0007669"/>
    <property type="project" value="UniProtKB-KW"/>
</dbReference>
<dbReference type="InterPro" id="IPR020023">
    <property type="entry name" value="PseG"/>
</dbReference>
<dbReference type="Gene3D" id="3.40.50.2000">
    <property type="entry name" value="Glycogen Phosphorylase B"/>
    <property type="match status" value="1"/>
</dbReference>
<evidence type="ECO:0000313" key="3">
    <source>
        <dbReference type="Proteomes" id="UP000596387"/>
    </source>
</evidence>
<dbReference type="InterPro" id="IPR007235">
    <property type="entry name" value="Glyco_trans_28_C"/>
</dbReference>
<evidence type="ECO:0000313" key="2">
    <source>
        <dbReference type="EMBL" id="QRF68625.1"/>
    </source>
</evidence>
<dbReference type="EC" id="3.6.1.57" evidence="2"/>
<name>A0ABX7FDF8_9RHOB</name>
<protein>
    <submittedName>
        <fullName evidence="2">UDP-2,4-diacetamido-2,4, 6-trideoxy-beta-L-altropyranose hydrolase</fullName>
        <ecNumber evidence="2">3.6.1.57</ecNumber>
    </submittedName>
</protein>
<geneLocation type="plasmid" evidence="2 3">
    <name>p-SCP1</name>
</geneLocation>
<gene>
    <name evidence="2" type="primary">pseG</name>
    <name evidence="2" type="ORF">GQA70_19760</name>
</gene>
<dbReference type="PANTHER" id="PTHR21015">
    <property type="entry name" value="UDP-N-ACETYLGLUCOSAMINE--N-ACETYLMURAMYL-(PENTAPEPTIDE) PYROPHOSPHORYL-UNDECAPRENOL N-ACETYLGLUCOSAMINE TRANSFERASE 1"/>
    <property type="match status" value="1"/>
</dbReference>
<reference evidence="2 3" key="1">
    <citation type="submission" date="2019-12" db="EMBL/GenBank/DDBJ databases">
        <title>Complete Genome Sequence of a Quorum-Sensing Bacterium,Rhodobacteraceae bacterium C31, Isolated from a marine microalgae symbiotic bacteria.</title>
        <authorList>
            <person name="Zhang Y."/>
        </authorList>
    </citation>
    <scope>NUCLEOTIDE SEQUENCE [LARGE SCALE GENOMIC DNA]</scope>
    <source>
        <strain evidence="2 3">C31</strain>
        <plasmid evidence="2 3">p-SCP1</plasmid>
    </source>
</reference>
<evidence type="ECO:0000259" key="1">
    <source>
        <dbReference type="Pfam" id="PF04101"/>
    </source>
</evidence>
<keyword evidence="2" id="KW-0614">Plasmid</keyword>
<sequence>MEAEPRQVVFRTDAGQRIGTGHVMRCLSIADRLIAQAAEKNEALQVHFICKAHIGHMAEQIAARGHRCTLLPAEAEWKGEGYLGWLGGPLEQDATLTLNAVLAAGRADLLVVDHYALGAAWQSRMRGANCPIAAIDDLSRSHDCDILIDQNIGHTADFYAGRVPEGIPVLAGAQFAPVRGTFAQLRPASLARRADLDVPRVLLVSLGGADPDDVTSAVLRALRPPLVFDEVHVVLSGIARHLEAVRAEAKRHDNVTLHVDTRDMPALMARADLSIGAAGVTAIERCVLGLPTLMVVVADNQVEAAQRMADLGAVRLLGDTAHITDDSVHEALGVFLHDTPSPLKPMSAAAADLCDGRGLDRIAPALFDIMSSRGRSKPISQKE</sequence>
<dbReference type="RefSeq" id="WP_039616621.1">
    <property type="nucleotide sequence ID" value="NZ_CP047167.1"/>
</dbReference>
<dbReference type="Proteomes" id="UP000596387">
    <property type="component" value="Plasmid p-SCP1"/>
</dbReference>
<feature type="domain" description="Glycosyl transferase family 28 C-terminal" evidence="1">
    <location>
        <begin position="261"/>
        <end position="349"/>
    </location>
</feature>
<dbReference type="SUPFAM" id="SSF53756">
    <property type="entry name" value="UDP-Glycosyltransferase/glycogen phosphorylase"/>
    <property type="match status" value="1"/>
</dbReference>
<dbReference type="Pfam" id="PF04101">
    <property type="entry name" value="Glyco_tran_28_C"/>
    <property type="match status" value="1"/>
</dbReference>
<proteinExistence type="predicted"/>
<dbReference type="NCBIfam" id="TIGR03590">
    <property type="entry name" value="PseG"/>
    <property type="match status" value="1"/>
</dbReference>
<dbReference type="PANTHER" id="PTHR21015:SF22">
    <property type="entry name" value="GLYCOSYLTRANSFERASE"/>
    <property type="match status" value="1"/>
</dbReference>
<dbReference type="Gene3D" id="3.40.50.11190">
    <property type="match status" value="1"/>
</dbReference>
<keyword evidence="2" id="KW-0378">Hydrolase</keyword>
<accession>A0ABX7FDF8</accession>